<name>A0ABD2A3A4_VESSQ</name>
<feature type="compositionally biased region" description="Basic and acidic residues" evidence="1">
    <location>
        <begin position="250"/>
        <end position="284"/>
    </location>
</feature>
<feature type="non-terminal residue" evidence="2">
    <location>
        <position position="296"/>
    </location>
</feature>
<comment type="caution">
    <text evidence="2">The sequence shown here is derived from an EMBL/GenBank/DDBJ whole genome shotgun (WGS) entry which is preliminary data.</text>
</comment>
<accession>A0ABD2A3A4</accession>
<feature type="region of interest" description="Disordered" evidence="1">
    <location>
        <begin position="250"/>
        <end position="296"/>
    </location>
</feature>
<dbReference type="EMBL" id="JAUDFV010000156">
    <property type="protein sequence ID" value="KAL2714862.1"/>
    <property type="molecule type" value="Genomic_DNA"/>
</dbReference>
<dbReference type="Proteomes" id="UP001607302">
    <property type="component" value="Unassembled WGS sequence"/>
</dbReference>
<evidence type="ECO:0000313" key="2">
    <source>
        <dbReference type="EMBL" id="KAL2714862.1"/>
    </source>
</evidence>
<organism evidence="2 3">
    <name type="scientific">Vespula squamosa</name>
    <name type="common">Southern yellow jacket</name>
    <name type="synonym">Wasp</name>
    <dbReference type="NCBI Taxonomy" id="30214"/>
    <lineage>
        <taxon>Eukaryota</taxon>
        <taxon>Metazoa</taxon>
        <taxon>Ecdysozoa</taxon>
        <taxon>Arthropoda</taxon>
        <taxon>Hexapoda</taxon>
        <taxon>Insecta</taxon>
        <taxon>Pterygota</taxon>
        <taxon>Neoptera</taxon>
        <taxon>Endopterygota</taxon>
        <taxon>Hymenoptera</taxon>
        <taxon>Apocrita</taxon>
        <taxon>Aculeata</taxon>
        <taxon>Vespoidea</taxon>
        <taxon>Vespidae</taxon>
        <taxon>Vespinae</taxon>
        <taxon>Vespula</taxon>
    </lineage>
</organism>
<feature type="compositionally biased region" description="Polar residues" evidence="1">
    <location>
        <begin position="186"/>
        <end position="197"/>
    </location>
</feature>
<proteinExistence type="predicted"/>
<evidence type="ECO:0000313" key="3">
    <source>
        <dbReference type="Proteomes" id="UP001607302"/>
    </source>
</evidence>
<gene>
    <name evidence="2" type="ORF">V1478_016047</name>
</gene>
<reference evidence="2 3" key="1">
    <citation type="journal article" date="2024" name="Ann. Entomol. Soc. Am.">
        <title>Genomic analyses of the southern and eastern yellowjacket wasps (Hymenoptera: Vespidae) reveal evolutionary signatures of social life.</title>
        <authorList>
            <person name="Catto M.A."/>
            <person name="Caine P.B."/>
            <person name="Orr S.E."/>
            <person name="Hunt B.G."/>
            <person name="Goodisman M.A.D."/>
        </authorList>
    </citation>
    <scope>NUCLEOTIDE SEQUENCE [LARGE SCALE GENOMIC DNA]</scope>
    <source>
        <strain evidence="2">233</strain>
        <tissue evidence="2">Head and thorax</tissue>
    </source>
</reference>
<protein>
    <submittedName>
        <fullName evidence="2">Uncharacterized protein</fullName>
    </submittedName>
</protein>
<evidence type="ECO:0000256" key="1">
    <source>
        <dbReference type="SAM" id="MobiDB-lite"/>
    </source>
</evidence>
<feature type="compositionally biased region" description="Basic and acidic residues" evidence="1">
    <location>
        <begin position="158"/>
        <end position="167"/>
    </location>
</feature>
<sequence>MFEVLVSNLVRVARPVCRSTTTSEYLTLTDFTPAINLKSPISKERGLSSWINSNGEYHKETGAKKLIISSIDISYLRNKEYHQNAIHIKVSWGRSGLDRFIVLSFSPTPQGDTHAQIFRGFPISTLRARNMGPSVGGMETNTIRMEGELRPSSNLHPKLPDNIDPKHSLSLGSGRSHEVSKLKSPGYSTNQSSSQACRSRRLDNAFSSDNYADEAVGYDNAAEYLDLSSFTPVGYVRLLLPFKRRRSRRFDKSAGHLGAKSRDSYIREETERSRGGPPKTRTDAETISESILVRRT</sequence>
<keyword evidence="3" id="KW-1185">Reference proteome</keyword>
<dbReference type="AlphaFoldDB" id="A0ABD2A3A4"/>
<feature type="region of interest" description="Disordered" evidence="1">
    <location>
        <begin position="150"/>
        <end position="198"/>
    </location>
</feature>